<sequence length="255" mass="29639">DWGKCGITWTMVSSANPNKESSWRSTDHFSMLPYGWIPEDGVDFFTQFILHLKDRWLKLCNLAEEHLTDCRLDQLHEKGEGRELIPRLAEDAREWTNLRRILKDQVNTAGNFAVDYCYRYNENKGLEDLKGVIDGFADTVSDRISQLDQTVRDLLQFEFAWVSINEAHKSTSLATSMKRLSWVTFVFLPAMFASSIFSMNVDIFKNDPDWRWYLLFGGVSLIFTMCGWLIFKCCPVRDSPLTVCYFFMVLISDTD</sequence>
<dbReference type="Proteomes" id="UP000800200">
    <property type="component" value="Unassembled WGS sequence"/>
</dbReference>
<dbReference type="SUPFAM" id="SSF144083">
    <property type="entry name" value="Magnesium transport protein CorA, transmembrane region"/>
    <property type="match status" value="1"/>
</dbReference>
<feature type="transmembrane region" description="Helical" evidence="5">
    <location>
        <begin position="210"/>
        <end position="231"/>
    </location>
</feature>
<organism evidence="6 7">
    <name type="scientific">Zopfia rhizophila CBS 207.26</name>
    <dbReference type="NCBI Taxonomy" id="1314779"/>
    <lineage>
        <taxon>Eukaryota</taxon>
        <taxon>Fungi</taxon>
        <taxon>Dikarya</taxon>
        <taxon>Ascomycota</taxon>
        <taxon>Pezizomycotina</taxon>
        <taxon>Dothideomycetes</taxon>
        <taxon>Dothideomycetes incertae sedis</taxon>
        <taxon>Zopfiaceae</taxon>
        <taxon>Zopfia</taxon>
    </lineage>
</organism>
<keyword evidence="7" id="KW-1185">Reference proteome</keyword>
<dbReference type="EMBL" id="ML994625">
    <property type="protein sequence ID" value="KAF2188018.1"/>
    <property type="molecule type" value="Genomic_DNA"/>
</dbReference>
<evidence type="ECO:0000313" key="7">
    <source>
        <dbReference type="Proteomes" id="UP000800200"/>
    </source>
</evidence>
<feature type="non-terminal residue" evidence="6">
    <location>
        <position position="1"/>
    </location>
</feature>
<evidence type="ECO:0000256" key="2">
    <source>
        <dbReference type="ARBA" id="ARBA00022692"/>
    </source>
</evidence>
<reference evidence="6" key="1">
    <citation type="journal article" date="2020" name="Stud. Mycol.">
        <title>101 Dothideomycetes genomes: a test case for predicting lifestyles and emergence of pathogens.</title>
        <authorList>
            <person name="Haridas S."/>
            <person name="Albert R."/>
            <person name="Binder M."/>
            <person name="Bloem J."/>
            <person name="Labutti K."/>
            <person name="Salamov A."/>
            <person name="Andreopoulos B."/>
            <person name="Baker S."/>
            <person name="Barry K."/>
            <person name="Bills G."/>
            <person name="Bluhm B."/>
            <person name="Cannon C."/>
            <person name="Castanera R."/>
            <person name="Culley D."/>
            <person name="Daum C."/>
            <person name="Ezra D."/>
            <person name="Gonzalez J."/>
            <person name="Henrissat B."/>
            <person name="Kuo A."/>
            <person name="Liang C."/>
            <person name="Lipzen A."/>
            <person name="Lutzoni F."/>
            <person name="Magnuson J."/>
            <person name="Mondo S."/>
            <person name="Nolan M."/>
            <person name="Ohm R."/>
            <person name="Pangilinan J."/>
            <person name="Park H.-J."/>
            <person name="Ramirez L."/>
            <person name="Alfaro M."/>
            <person name="Sun H."/>
            <person name="Tritt A."/>
            <person name="Yoshinaga Y."/>
            <person name="Zwiers L.-H."/>
            <person name="Turgeon B."/>
            <person name="Goodwin S."/>
            <person name="Spatafora J."/>
            <person name="Crous P."/>
            <person name="Grigoriev I."/>
        </authorList>
    </citation>
    <scope>NUCLEOTIDE SEQUENCE</scope>
    <source>
        <strain evidence="6">CBS 207.26</strain>
    </source>
</reference>
<dbReference type="InterPro" id="IPR002523">
    <property type="entry name" value="MgTranspt_CorA/ZnTranspt_ZntB"/>
</dbReference>
<dbReference type="GO" id="GO:0016020">
    <property type="term" value="C:membrane"/>
    <property type="evidence" value="ECO:0007669"/>
    <property type="project" value="UniProtKB-SubCell"/>
</dbReference>
<comment type="subcellular location">
    <subcellularLocation>
        <location evidence="1">Membrane</location>
        <topology evidence="1">Multi-pass membrane protein</topology>
    </subcellularLocation>
</comment>
<dbReference type="Gene3D" id="1.20.58.340">
    <property type="entry name" value="Magnesium transport protein CorA, transmembrane region"/>
    <property type="match status" value="1"/>
</dbReference>
<dbReference type="AlphaFoldDB" id="A0A6A6EBV2"/>
<dbReference type="OrthoDB" id="195446at2759"/>
<dbReference type="GO" id="GO:0046873">
    <property type="term" value="F:metal ion transmembrane transporter activity"/>
    <property type="evidence" value="ECO:0007669"/>
    <property type="project" value="InterPro"/>
</dbReference>
<name>A0A6A6EBV2_9PEZI</name>
<keyword evidence="2 5" id="KW-0812">Transmembrane</keyword>
<protein>
    <recommendedName>
        <fullName evidence="8">Cora-domain-containing protein</fullName>
    </recommendedName>
</protein>
<dbReference type="Pfam" id="PF01544">
    <property type="entry name" value="CorA"/>
    <property type="match status" value="1"/>
</dbReference>
<evidence type="ECO:0008006" key="8">
    <source>
        <dbReference type="Google" id="ProtNLM"/>
    </source>
</evidence>
<evidence type="ECO:0000256" key="1">
    <source>
        <dbReference type="ARBA" id="ARBA00004141"/>
    </source>
</evidence>
<evidence type="ECO:0000256" key="4">
    <source>
        <dbReference type="ARBA" id="ARBA00023136"/>
    </source>
</evidence>
<proteinExistence type="predicted"/>
<feature type="transmembrane region" description="Helical" evidence="5">
    <location>
        <begin position="180"/>
        <end position="198"/>
    </location>
</feature>
<keyword evidence="4 5" id="KW-0472">Membrane</keyword>
<evidence type="ECO:0000256" key="5">
    <source>
        <dbReference type="SAM" id="Phobius"/>
    </source>
</evidence>
<dbReference type="InterPro" id="IPR045863">
    <property type="entry name" value="CorA_TM1_TM2"/>
</dbReference>
<evidence type="ECO:0000313" key="6">
    <source>
        <dbReference type="EMBL" id="KAF2188018.1"/>
    </source>
</evidence>
<gene>
    <name evidence="6" type="ORF">K469DRAFT_567803</name>
</gene>
<keyword evidence="3 5" id="KW-1133">Transmembrane helix</keyword>
<accession>A0A6A6EBV2</accession>
<evidence type="ECO:0000256" key="3">
    <source>
        <dbReference type="ARBA" id="ARBA00022989"/>
    </source>
</evidence>